<gene>
    <name evidence="2" type="ORF">ON006_29865</name>
</gene>
<keyword evidence="3" id="KW-1185">Reference proteome</keyword>
<dbReference type="EMBL" id="CP112998">
    <property type="protein sequence ID" value="WAC11923.1"/>
    <property type="molecule type" value="Genomic_DNA"/>
</dbReference>
<dbReference type="AlphaFoldDB" id="A0A9E8NAT5"/>
<keyword evidence="1" id="KW-1133">Transmembrane helix</keyword>
<evidence type="ECO:0000256" key="1">
    <source>
        <dbReference type="SAM" id="Phobius"/>
    </source>
</evidence>
<organism evidence="2 3">
    <name type="scientific">Dyadobacter pollutisoli</name>
    <dbReference type="NCBI Taxonomy" id="2910158"/>
    <lineage>
        <taxon>Bacteria</taxon>
        <taxon>Pseudomonadati</taxon>
        <taxon>Bacteroidota</taxon>
        <taxon>Cytophagia</taxon>
        <taxon>Cytophagales</taxon>
        <taxon>Spirosomataceae</taxon>
        <taxon>Dyadobacter</taxon>
    </lineage>
</organism>
<accession>A0A9E8NAT5</accession>
<dbReference type="RefSeq" id="WP_244822209.1">
    <property type="nucleotide sequence ID" value="NZ_CP112998.1"/>
</dbReference>
<proteinExistence type="predicted"/>
<keyword evidence="1" id="KW-0472">Membrane</keyword>
<dbReference type="Proteomes" id="UP001164653">
    <property type="component" value="Chromosome"/>
</dbReference>
<evidence type="ECO:0000313" key="3">
    <source>
        <dbReference type="Proteomes" id="UP001164653"/>
    </source>
</evidence>
<keyword evidence="1" id="KW-0812">Transmembrane</keyword>
<protein>
    <submittedName>
        <fullName evidence="2">Glycosyltransferase</fullName>
    </submittedName>
</protein>
<sequence length="371" mass="42338">MKKNVVVYGLAIGSYRTQNLIKALLETKEINTFFFNYEQFWRKTSPFFTAYLFFTEFMVVLKSHIVIFPAMRHQFTFRYKLAKLLGKQIITDFYVSFYDSQVIDAKTIDSNSKEAQKHFERDLKAILLSDCVIFLNEAEAAYYTSLVKVNLSDIHYKIVPLCVDNRELAYNKYAQSAKAKFTICWWGTYITLHGLDKILDAAKILFDEGVDFELYLFGESEEKAIPYKNKIRDLGIEKVVTINNSKSFNNGKLEPFLIQNCDLALGVFGDSSKARTVFTNKIADAFAMGLPVLSSHSTAMEDLLSKDQSEIIICGNQPKDIAEAIIALEGDRAKLLAIGKSARRRFDTTFSYKVFKNKISSILTSPLWQSP</sequence>
<dbReference type="Pfam" id="PF13692">
    <property type="entry name" value="Glyco_trans_1_4"/>
    <property type="match status" value="1"/>
</dbReference>
<reference evidence="2" key="1">
    <citation type="submission" date="2022-11" db="EMBL/GenBank/DDBJ databases">
        <title>Dyadobacter pollutisoli sp. nov., isolated from plastic dumped soil.</title>
        <authorList>
            <person name="Kim J.M."/>
            <person name="Kim K.R."/>
            <person name="Lee J.K."/>
            <person name="Hao L."/>
            <person name="Jeon C.O."/>
        </authorList>
    </citation>
    <scope>NUCLEOTIDE SEQUENCE</scope>
    <source>
        <strain evidence="2">U1</strain>
    </source>
</reference>
<feature type="transmembrane region" description="Helical" evidence="1">
    <location>
        <begin position="48"/>
        <end position="71"/>
    </location>
</feature>
<dbReference type="PANTHER" id="PTHR12526">
    <property type="entry name" value="GLYCOSYLTRANSFERASE"/>
    <property type="match status" value="1"/>
</dbReference>
<dbReference type="Gene3D" id="3.40.50.2000">
    <property type="entry name" value="Glycogen Phosphorylase B"/>
    <property type="match status" value="1"/>
</dbReference>
<evidence type="ECO:0000313" key="2">
    <source>
        <dbReference type="EMBL" id="WAC11923.1"/>
    </source>
</evidence>
<dbReference type="SUPFAM" id="SSF53756">
    <property type="entry name" value="UDP-Glycosyltransferase/glycogen phosphorylase"/>
    <property type="match status" value="1"/>
</dbReference>
<name>A0A9E8NAT5_9BACT</name>
<dbReference type="KEGG" id="dpf:ON006_29865"/>